<evidence type="ECO:0000256" key="1">
    <source>
        <dbReference type="SAM" id="MobiDB-lite"/>
    </source>
</evidence>
<protein>
    <submittedName>
        <fullName evidence="3">Uncharacterized protein</fullName>
    </submittedName>
</protein>
<sequence length="104" mass="11589">MLPFKNGPMTGGENKIPNMGQKQSYDVNKGDIKGADIPYTVDEGEPTPTNLKITDRPELSEEDQSEPTQQAPQYEVLERIQPPPHLPLHEHVNINLETTTVNAN</sequence>
<accession>A0A914CP57</accession>
<organism evidence="2 3">
    <name type="scientific">Acrobeloides nanus</name>
    <dbReference type="NCBI Taxonomy" id="290746"/>
    <lineage>
        <taxon>Eukaryota</taxon>
        <taxon>Metazoa</taxon>
        <taxon>Ecdysozoa</taxon>
        <taxon>Nematoda</taxon>
        <taxon>Chromadorea</taxon>
        <taxon>Rhabditida</taxon>
        <taxon>Tylenchina</taxon>
        <taxon>Cephalobomorpha</taxon>
        <taxon>Cephaloboidea</taxon>
        <taxon>Cephalobidae</taxon>
        <taxon>Acrobeloides</taxon>
    </lineage>
</organism>
<dbReference type="WBParaSite" id="ACRNAN_scaffold1238.g26350.t1">
    <property type="protein sequence ID" value="ACRNAN_scaffold1238.g26350.t1"/>
    <property type="gene ID" value="ACRNAN_scaffold1238.g26350"/>
</dbReference>
<proteinExistence type="predicted"/>
<evidence type="ECO:0000313" key="2">
    <source>
        <dbReference type="Proteomes" id="UP000887540"/>
    </source>
</evidence>
<dbReference type="AlphaFoldDB" id="A0A914CP57"/>
<evidence type="ECO:0000313" key="3">
    <source>
        <dbReference type="WBParaSite" id="ACRNAN_scaffold1238.g26350.t1"/>
    </source>
</evidence>
<dbReference type="Proteomes" id="UP000887540">
    <property type="component" value="Unplaced"/>
</dbReference>
<name>A0A914CP57_9BILA</name>
<reference evidence="3" key="1">
    <citation type="submission" date="2022-11" db="UniProtKB">
        <authorList>
            <consortium name="WormBaseParasite"/>
        </authorList>
    </citation>
    <scope>IDENTIFICATION</scope>
</reference>
<keyword evidence="2" id="KW-1185">Reference proteome</keyword>
<feature type="compositionally biased region" description="Polar residues" evidence="1">
    <location>
        <begin position="95"/>
        <end position="104"/>
    </location>
</feature>
<feature type="region of interest" description="Disordered" evidence="1">
    <location>
        <begin position="1"/>
        <end position="104"/>
    </location>
</feature>